<evidence type="ECO:0000256" key="4">
    <source>
        <dbReference type="ARBA" id="ARBA00022692"/>
    </source>
</evidence>
<dbReference type="InterPro" id="IPR011066">
    <property type="entry name" value="MscS_channel_C_sf"/>
</dbReference>
<dbReference type="EMBL" id="RKLR01000004">
    <property type="protein sequence ID" value="MBX0324006.1"/>
    <property type="molecule type" value="Genomic_DNA"/>
</dbReference>
<feature type="transmembrane region" description="Helical" evidence="8">
    <location>
        <begin position="39"/>
        <end position="60"/>
    </location>
</feature>
<feature type="region of interest" description="Disordered" evidence="7">
    <location>
        <begin position="384"/>
        <end position="403"/>
    </location>
</feature>
<evidence type="ECO:0000256" key="5">
    <source>
        <dbReference type="ARBA" id="ARBA00022989"/>
    </source>
</evidence>
<dbReference type="InterPro" id="IPR006686">
    <property type="entry name" value="MscS_channel_CS"/>
</dbReference>
<feature type="domain" description="Mechanosensitive ion channel MscS C-terminal" evidence="10">
    <location>
        <begin position="291"/>
        <end position="375"/>
    </location>
</feature>
<evidence type="ECO:0000259" key="9">
    <source>
        <dbReference type="Pfam" id="PF00924"/>
    </source>
</evidence>
<keyword evidence="5 8" id="KW-1133">Transmembrane helix</keyword>
<evidence type="ECO:0000259" key="10">
    <source>
        <dbReference type="Pfam" id="PF21082"/>
    </source>
</evidence>
<evidence type="ECO:0000256" key="3">
    <source>
        <dbReference type="ARBA" id="ARBA00022475"/>
    </source>
</evidence>
<keyword evidence="3" id="KW-1003">Cell membrane</keyword>
<feature type="transmembrane region" description="Helical" evidence="8">
    <location>
        <begin position="131"/>
        <end position="151"/>
    </location>
</feature>
<dbReference type="InterPro" id="IPR049278">
    <property type="entry name" value="MS_channel_C"/>
</dbReference>
<dbReference type="PROSITE" id="PS01246">
    <property type="entry name" value="UPF0003"/>
    <property type="match status" value="1"/>
</dbReference>
<evidence type="ECO:0000256" key="6">
    <source>
        <dbReference type="ARBA" id="ARBA00023136"/>
    </source>
</evidence>
<proteinExistence type="inferred from homology"/>
<evidence type="ECO:0000256" key="8">
    <source>
        <dbReference type="SAM" id="Phobius"/>
    </source>
</evidence>
<dbReference type="AlphaFoldDB" id="A0AAW4PS44"/>
<dbReference type="InterPro" id="IPR023408">
    <property type="entry name" value="MscS_beta-dom_sf"/>
</dbReference>
<feature type="domain" description="Mechanosensitive ion channel transmembrane helices 2/3" evidence="11">
    <location>
        <begin position="179"/>
        <end position="215"/>
    </location>
</feature>
<dbReference type="GO" id="GO:0008381">
    <property type="term" value="F:mechanosensitive monoatomic ion channel activity"/>
    <property type="evidence" value="ECO:0007669"/>
    <property type="project" value="InterPro"/>
</dbReference>
<dbReference type="InterPro" id="IPR045275">
    <property type="entry name" value="MscS_archaea/bacteria_type"/>
</dbReference>
<evidence type="ECO:0000256" key="2">
    <source>
        <dbReference type="ARBA" id="ARBA00008017"/>
    </source>
</evidence>
<evidence type="ECO:0000256" key="1">
    <source>
        <dbReference type="ARBA" id="ARBA00004651"/>
    </source>
</evidence>
<dbReference type="SUPFAM" id="SSF82861">
    <property type="entry name" value="Mechanosensitive channel protein MscS (YggB), transmembrane region"/>
    <property type="match status" value="1"/>
</dbReference>
<dbReference type="SUPFAM" id="SSF50182">
    <property type="entry name" value="Sm-like ribonucleoproteins"/>
    <property type="match status" value="1"/>
</dbReference>
<dbReference type="RefSeq" id="WP_220618966.1">
    <property type="nucleotide sequence ID" value="NZ_RKLR01000004.1"/>
</dbReference>
<dbReference type="InterPro" id="IPR049142">
    <property type="entry name" value="MS_channel_1st"/>
</dbReference>
<organism evidence="12 13">
    <name type="scientific">Haloarcula rubra</name>
    <dbReference type="NCBI Taxonomy" id="2487747"/>
    <lineage>
        <taxon>Archaea</taxon>
        <taxon>Methanobacteriati</taxon>
        <taxon>Methanobacteriota</taxon>
        <taxon>Stenosarchaea group</taxon>
        <taxon>Halobacteria</taxon>
        <taxon>Halobacteriales</taxon>
        <taxon>Haloarculaceae</taxon>
        <taxon>Haloarcula</taxon>
    </lineage>
</organism>
<keyword evidence="13" id="KW-1185">Reference proteome</keyword>
<keyword evidence="6 8" id="KW-0472">Membrane</keyword>
<dbReference type="Pfam" id="PF21088">
    <property type="entry name" value="MS_channel_1st"/>
    <property type="match status" value="1"/>
</dbReference>
<feature type="compositionally biased region" description="Basic and acidic residues" evidence="7">
    <location>
        <begin position="384"/>
        <end position="394"/>
    </location>
</feature>
<comment type="subcellular location">
    <subcellularLocation>
        <location evidence="1">Cell membrane</location>
        <topology evidence="1">Multi-pass membrane protein</topology>
    </subcellularLocation>
</comment>
<feature type="transmembrane region" description="Helical" evidence="8">
    <location>
        <begin position="90"/>
        <end position="111"/>
    </location>
</feature>
<dbReference type="PANTHER" id="PTHR30221:SF20">
    <property type="entry name" value="SMALL-CONDUCTANCE MECHANOSENSITIVE CHANNEL"/>
    <property type="match status" value="1"/>
</dbReference>
<gene>
    <name evidence="12" type="ORF">EGH21_13285</name>
</gene>
<dbReference type="PANTHER" id="PTHR30221">
    <property type="entry name" value="SMALL-CONDUCTANCE MECHANOSENSITIVE CHANNEL"/>
    <property type="match status" value="1"/>
</dbReference>
<dbReference type="SUPFAM" id="SSF82689">
    <property type="entry name" value="Mechanosensitive channel protein MscS (YggB), C-terminal domain"/>
    <property type="match status" value="1"/>
</dbReference>
<comment type="similarity">
    <text evidence="2">Belongs to the MscS (TC 1.A.23) family.</text>
</comment>
<dbReference type="Gene3D" id="1.10.287.1260">
    <property type="match status" value="1"/>
</dbReference>
<evidence type="ECO:0000313" key="12">
    <source>
        <dbReference type="EMBL" id="MBX0324006.1"/>
    </source>
</evidence>
<evidence type="ECO:0000313" key="13">
    <source>
        <dbReference type="Proteomes" id="UP001430377"/>
    </source>
</evidence>
<feature type="domain" description="Mechanosensitive ion channel MscS" evidence="9">
    <location>
        <begin position="219"/>
        <end position="283"/>
    </location>
</feature>
<dbReference type="Gene3D" id="3.30.70.100">
    <property type="match status" value="1"/>
</dbReference>
<dbReference type="Pfam" id="PF21082">
    <property type="entry name" value="MS_channel_3rd"/>
    <property type="match status" value="1"/>
</dbReference>
<dbReference type="Pfam" id="PF00924">
    <property type="entry name" value="MS_channel_2nd"/>
    <property type="match status" value="1"/>
</dbReference>
<comment type="caution">
    <text evidence="12">The sequence shown here is derived from an EMBL/GenBank/DDBJ whole genome shotgun (WGS) entry which is preliminary data.</text>
</comment>
<name>A0AAW4PS44_9EURY</name>
<dbReference type="Gene3D" id="2.30.30.60">
    <property type="match status" value="1"/>
</dbReference>
<dbReference type="InterPro" id="IPR011014">
    <property type="entry name" value="MscS_channel_TM-2"/>
</dbReference>
<evidence type="ECO:0000259" key="11">
    <source>
        <dbReference type="Pfam" id="PF21088"/>
    </source>
</evidence>
<accession>A0AAW4PS44</accession>
<dbReference type="Proteomes" id="UP001430377">
    <property type="component" value="Unassembled WGS sequence"/>
</dbReference>
<protein>
    <submittedName>
        <fullName evidence="12">Mechanosensitive ion channel family protein</fullName>
    </submittedName>
</protein>
<reference evidence="12 13" key="1">
    <citation type="submission" date="2021-06" db="EMBL/GenBank/DDBJ databases">
        <title>Halomicroarcula sp. a new haloarchaeum isolated from saline soil.</title>
        <authorList>
            <person name="Duran-Viseras A."/>
            <person name="Sanchez-Porro C."/>
            <person name="Ventosa A."/>
        </authorList>
    </citation>
    <scope>NUCLEOTIDE SEQUENCE [LARGE SCALE GENOMIC DNA]</scope>
    <source>
        <strain evidence="12 13">F13</strain>
    </source>
</reference>
<keyword evidence="4 8" id="KW-0812">Transmembrane</keyword>
<sequence length="403" mass="43835">MQATDTTTATADRSSQTLLDLVQALQESLEALASSEGQLVATAILLGVLVLGVVVLPALLGRLRSLAVDQLDSGWLTRLARYTPTSFRGILLRTAQLTLLLLVVVSFLVVWDLVDVVGTLRPYVESDDPTLLRTLQTVLLTALAFVLSDQLQRTIDRLSLALDDFTEHQEEILLRLGQVTIFVTAGATILAIWGINIGGLLVGAGFLGIVVGFAARQTLGSLIAGFVLMFSRPFTIGDWVVVGDQEGIVTNITIFNTRLENFDGEFVIIPNDQVSNEAITNRSQKGLLRLTLDVGIDYDADVEAAMDTAEAAMARVGDIVDSPPPQVIPKSFGDSAIVLELRFWIDHPTPPRKWRAISAVVQEIKTAFDEEDISIPFPQRTLKTRGEGQFEETVRSVGPEAED</sequence>
<dbReference type="GO" id="GO:0005886">
    <property type="term" value="C:plasma membrane"/>
    <property type="evidence" value="ECO:0007669"/>
    <property type="project" value="UniProtKB-SubCell"/>
</dbReference>
<dbReference type="InterPro" id="IPR010920">
    <property type="entry name" value="LSM_dom_sf"/>
</dbReference>
<evidence type="ECO:0000256" key="7">
    <source>
        <dbReference type="SAM" id="MobiDB-lite"/>
    </source>
</evidence>
<dbReference type="InterPro" id="IPR006685">
    <property type="entry name" value="MscS_channel_2nd"/>
</dbReference>